<dbReference type="EMBL" id="GEDG01028746">
    <property type="protein sequence ID" value="JAP12980.1"/>
    <property type="molecule type" value="Transcribed_RNA"/>
</dbReference>
<accession>A0A0V0GXX7</accession>
<sequence>MVFCLTGCYFGPEIIEFIFCSASYNKPKKGFSSIGVFQQVLMNVKQKSELLQACLYSVVIFNKFSNTNMCQH</sequence>
<name>A0A0V0GXX7_SOLCH</name>
<dbReference type="AlphaFoldDB" id="A0A0V0GXX7"/>
<organism evidence="1">
    <name type="scientific">Solanum chacoense</name>
    <name type="common">Chaco potato</name>
    <dbReference type="NCBI Taxonomy" id="4108"/>
    <lineage>
        <taxon>Eukaryota</taxon>
        <taxon>Viridiplantae</taxon>
        <taxon>Streptophyta</taxon>
        <taxon>Embryophyta</taxon>
        <taxon>Tracheophyta</taxon>
        <taxon>Spermatophyta</taxon>
        <taxon>Magnoliopsida</taxon>
        <taxon>eudicotyledons</taxon>
        <taxon>Gunneridae</taxon>
        <taxon>Pentapetalae</taxon>
        <taxon>asterids</taxon>
        <taxon>lamiids</taxon>
        <taxon>Solanales</taxon>
        <taxon>Solanaceae</taxon>
        <taxon>Solanoideae</taxon>
        <taxon>Solaneae</taxon>
        <taxon>Solanum</taxon>
    </lineage>
</organism>
<proteinExistence type="predicted"/>
<protein>
    <submittedName>
        <fullName evidence="1">Putative ovule protein</fullName>
    </submittedName>
</protein>
<reference evidence="1" key="1">
    <citation type="submission" date="2015-12" db="EMBL/GenBank/DDBJ databases">
        <title>Gene expression during late stages of embryo sac development: a critical building block for successful pollen-pistil interactions.</title>
        <authorList>
            <person name="Liu Y."/>
            <person name="Joly V."/>
            <person name="Sabar M."/>
            <person name="Matton D.P."/>
        </authorList>
    </citation>
    <scope>NUCLEOTIDE SEQUENCE</scope>
</reference>
<evidence type="ECO:0000313" key="1">
    <source>
        <dbReference type="EMBL" id="JAP12980.1"/>
    </source>
</evidence>